<sequence length="523" mass="60389">MTEQSNILSDDEELLNGLGSQLLTHPSSHPQYNNHMARLTKRWTQSSSPSSSSSNKKLQLPHPDTYKDAVHVPIDKDEYTSPGQLYATDSGKLFHAGKILIILVGLPATSKTLLSVAITRYTRWLGVRTQSFHISKYKRMNDDDGDDKNDNHRIPLDFQSASPKTPEGKKFKRDAINNVMNDMTKFFTETQGQLAIYDALNILKSDRKELNDHFSSKIGVKVVFIESIMNDIHLIKRNIEIAIQDTEYNQIDKDVAEIDYKKRLEINEPLYETMSSDEKVSYVKYINFGQQIHVINNEYGYLINKIVFFMMNLRDKKGRVYFARCGISDKDKYVDDELLNEEGLKYSKILTETLLKRLESISLHTTNKSEIDSDLPLVVWTAPRKRTFDSGKFFLEKGIPVRKRNQLKQMIPGVVADLSNEEIEKLYPMEYKESLKDPYHYRFPRAESYHDLAVRMESLLLELEHTNKNVLIIAHESTIRILYGYLMACSCVELPTLQFTRDNIIEVSFSPFCNKVTQVPIKM</sequence>
<proteinExistence type="predicted"/>
<name>G0W3W2_NAUDC</name>
<dbReference type="SUPFAM" id="SSF52540">
    <property type="entry name" value="P-loop containing nucleoside triphosphate hydrolases"/>
    <property type="match status" value="1"/>
</dbReference>
<feature type="region of interest" description="Disordered" evidence="3">
    <location>
        <begin position="41"/>
        <end position="63"/>
    </location>
</feature>
<dbReference type="CDD" id="cd07067">
    <property type="entry name" value="HP_PGM_like"/>
    <property type="match status" value="1"/>
</dbReference>
<evidence type="ECO:0000313" key="5">
    <source>
        <dbReference type="EMBL" id="CCD22500.1"/>
    </source>
</evidence>
<keyword evidence="2" id="KW-0067">ATP-binding</keyword>
<dbReference type="KEGG" id="ndi:NDAI_0A03430"/>
<feature type="domain" description="6-phosphofructo-2-kinase" evidence="4">
    <location>
        <begin position="88"/>
        <end position="316"/>
    </location>
</feature>
<evidence type="ECO:0000259" key="4">
    <source>
        <dbReference type="Pfam" id="PF01591"/>
    </source>
</evidence>
<dbReference type="PIRSF" id="PIRSF000709">
    <property type="entry name" value="6PFK_2-Ptase"/>
    <property type="match status" value="1"/>
</dbReference>
<dbReference type="STRING" id="1071378.G0W3W2"/>
<dbReference type="GO" id="GO:0006003">
    <property type="term" value="P:fructose 2,6-bisphosphate metabolic process"/>
    <property type="evidence" value="ECO:0007669"/>
    <property type="project" value="InterPro"/>
</dbReference>
<dbReference type="Gene3D" id="3.40.50.300">
    <property type="entry name" value="P-loop containing nucleotide triphosphate hydrolases"/>
    <property type="match status" value="1"/>
</dbReference>
<dbReference type="InterPro" id="IPR027417">
    <property type="entry name" value="P-loop_NTPase"/>
</dbReference>
<dbReference type="GO" id="GO:0005829">
    <property type="term" value="C:cytosol"/>
    <property type="evidence" value="ECO:0007669"/>
    <property type="project" value="TreeGrafter"/>
</dbReference>
<reference evidence="5 6" key="1">
    <citation type="journal article" date="2011" name="Proc. Natl. Acad. Sci. U.S.A.">
        <title>Evolutionary erosion of yeast sex chromosomes by mating-type switching accidents.</title>
        <authorList>
            <person name="Gordon J.L."/>
            <person name="Armisen D."/>
            <person name="Proux-Wera E."/>
            <person name="Oheigeartaigh S.S."/>
            <person name="Byrne K.P."/>
            <person name="Wolfe K.H."/>
        </authorList>
    </citation>
    <scope>NUCLEOTIDE SEQUENCE [LARGE SCALE GENOMIC DNA]</scope>
    <source>
        <strain evidence="6">ATCC 10597 / BCRC 20456 / CBS 421 / NBRC 0211 / NRRL Y-12639</strain>
    </source>
</reference>
<dbReference type="SUPFAM" id="SSF53254">
    <property type="entry name" value="Phosphoglycerate mutase-like"/>
    <property type="match status" value="1"/>
</dbReference>
<evidence type="ECO:0000313" key="6">
    <source>
        <dbReference type="Proteomes" id="UP000000689"/>
    </source>
</evidence>
<dbReference type="OMA" id="VKTHVFH"/>
<evidence type="ECO:0000256" key="3">
    <source>
        <dbReference type="SAM" id="MobiDB-lite"/>
    </source>
</evidence>
<dbReference type="PRINTS" id="PR00991">
    <property type="entry name" value="6PFRUCTKNASE"/>
</dbReference>
<dbReference type="eggNOG" id="KOG0234">
    <property type="taxonomic scope" value="Eukaryota"/>
</dbReference>
<dbReference type="InterPro" id="IPR003094">
    <property type="entry name" value="6Pfruct_kin"/>
</dbReference>
<dbReference type="EMBL" id="HE580267">
    <property type="protein sequence ID" value="CCD22500.1"/>
    <property type="molecule type" value="Genomic_DNA"/>
</dbReference>
<dbReference type="AlphaFoldDB" id="G0W3W2"/>
<dbReference type="RefSeq" id="XP_003667743.1">
    <property type="nucleotide sequence ID" value="XM_003667695.1"/>
</dbReference>
<gene>
    <name evidence="5" type="primary">NDAI0A03430</name>
    <name evidence="5" type="ordered locus">NDAI_0A03430</name>
</gene>
<dbReference type="GeneID" id="11495370"/>
<dbReference type="HOGENOM" id="CLU_006383_0_2_1"/>
<keyword evidence="1" id="KW-0547">Nucleotide-binding</keyword>
<dbReference type="Pfam" id="PF00300">
    <property type="entry name" value="His_Phos_1"/>
    <property type="match status" value="1"/>
</dbReference>
<dbReference type="Proteomes" id="UP000000689">
    <property type="component" value="Chromosome 1"/>
</dbReference>
<evidence type="ECO:0000256" key="1">
    <source>
        <dbReference type="ARBA" id="ARBA00022741"/>
    </source>
</evidence>
<evidence type="ECO:0000256" key="2">
    <source>
        <dbReference type="ARBA" id="ARBA00022840"/>
    </source>
</evidence>
<dbReference type="Gene3D" id="3.40.50.1240">
    <property type="entry name" value="Phosphoglycerate mutase-like"/>
    <property type="match status" value="1"/>
</dbReference>
<accession>G0W3W2</accession>
<dbReference type="PANTHER" id="PTHR10606:SF39">
    <property type="entry name" value="6-PHOSPHOFRUCTO-2-KINASE_FRUCTOSE-2,6-BISPHOSPHATASE YLR345W-RELATED"/>
    <property type="match status" value="1"/>
</dbReference>
<dbReference type="GO" id="GO:0005524">
    <property type="term" value="F:ATP binding"/>
    <property type="evidence" value="ECO:0007669"/>
    <property type="project" value="UniProtKB-KW"/>
</dbReference>
<keyword evidence="6" id="KW-1185">Reference proteome</keyword>
<dbReference type="GO" id="GO:0006000">
    <property type="term" value="P:fructose metabolic process"/>
    <property type="evidence" value="ECO:0007669"/>
    <property type="project" value="InterPro"/>
</dbReference>
<feature type="region of interest" description="Disordered" evidence="3">
    <location>
        <begin position="138"/>
        <end position="169"/>
    </location>
</feature>
<dbReference type="GO" id="GO:0003873">
    <property type="term" value="F:6-phosphofructo-2-kinase activity"/>
    <property type="evidence" value="ECO:0007669"/>
    <property type="project" value="InterPro"/>
</dbReference>
<dbReference type="InterPro" id="IPR013078">
    <property type="entry name" value="His_Pase_superF_clade-1"/>
</dbReference>
<dbReference type="OrthoDB" id="267323at2759"/>
<dbReference type="PANTHER" id="PTHR10606">
    <property type="entry name" value="6-PHOSPHOFRUCTO-2-KINASE/FRUCTOSE-2,6-BISPHOSPHATASE"/>
    <property type="match status" value="1"/>
</dbReference>
<protein>
    <recommendedName>
        <fullName evidence="4">6-phosphofructo-2-kinase domain-containing protein</fullName>
    </recommendedName>
</protein>
<organism evidence="5 6">
    <name type="scientific">Naumovozyma dairenensis (strain ATCC 10597 / BCRC 20456 / CBS 421 / NBRC 0211 / NRRL Y-12639)</name>
    <name type="common">Saccharomyces dairenensis</name>
    <dbReference type="NCBI Taxonomy" id="1071378"/>
    <lineage>
        <taxon>Eukaryota</taxon>
        <taxon>Fungi</taxon>
        <taxon>Dikarya</taxon>
        <taxon>Ascomycota</taxon>
        <taxon>Saccharomycotina</taxon>
        <taxon>Saccharomycetes</taxon>
        <taxon>Saccharomycetales</taxon>
        <taxon>Saccharomycetaceae</taxon>
        <taxon>Naumovozyma</taxon>
    </lineage>
</organism>
<dbReference type="InterPro" id="IPR013079">
    <property type="entry name" value="6Phosfructo_kin"/>
</dbReference>
<dbReference type="GO" id="GO:0004331">
    <property type="term" value="F:fructose-2,6-bisphosphate 2-phosphatase activity"/>
    <property type="evidence" value="ECO:0007669"/>
    <property type="project" value="TreeGrafter"/>
</dbReference>
<dbReference type="Pfam" id="PF01591">
    <property type="entry name" value="6PF2K"/>
    <property type="match status" value="1"/>
</dbReference>
<dbReference type="InterPro" id="IPR029033">
    <property type="entry name" value="His_PPase_superfam"/>
</dbReference>